<sequence>MACCGLSSVTGLCGLAPSFLPPRLWAEALEGSPPRFPPVHSKNMAATPSSLWARATHDYDMRTAGSPPGNSSCGGAKHLGEAIPHYPGLPKANPGPWWVSFLFGKSTVPFTATVLGSPGHAEFPRASSSTVTCDLARAATRKQPGGQPSKANASPILSGHHQPPDFQALGPFESPTLPLLLYSFPRSSPPLTGEAGCSKQKQWALLYQNINTPKKVGGAPLFTVQATRRLPDAP</sequence>
<name>A0A7E6DPA5_9CHIR</name>
<evidence type="ECO:0000256" key="1">
    <source>
        <dbReference type="ARBA" id="ARBA00006609"/>
    </source>
</evidence>
<dbReference type="GO" id="GO:0030154">
    <property type="term" value="P:cell differentiation"/>
    <property type="evidence" value="ECO:0007669"/>
    <property type="project" value="InterPro"/>
</dbReference>
<dbReference type="GeneID" id="114496863"/>
<dbReference type="InterPro" id="IPR026754">
    <property type="entry name" value="PPDPF"/>
</dbReference>
<dbReference type="PANTHER" id="PTHR14572">
    <property type="entry name" value="PANCREATIC PROGENITOR CELL DIFFERENTIATION AND PROLIFERATION FACTOR"/>
    <property type="match status" value="1"/>
</dbReference>
<dbReference type="InParanoid" id="A0A7E6DPA5"/>
<gene>
    <name evidence="4" type="primary">LOC114496863</name>
</gene>
<dbReference type="KEGG" id="pdic:114496863"/>
<protein>
    <submittedName>
        <fullName evidence="4">LOW QUALITY PROTEIN: uncharacterized protein LOC114496863</fullName>
    </submittedName>
</protein>
<keyword evidence="3" id="KW-1185">Reference proteome</keyword>
<feature type="region of interest" description="Disordered" evidence="2">
    <location>
        <begin position="139"/>
        <end position="163"/>
    </location>
</feature>
<dbReference type="PRINTS" id="PR02071">
    <property type="entry name" value="PPDPFACTOR"/>
</dbReference>
<evidence type="ECO:0000313" key="4">
    <source>
        <dbReference type="RefSeq" id="XP_035881006.1"/>
    </source>
</evidence>
<dbReference type="Proteomes" id="UP000504628">
    <property type="component" value="Chromosome 5"/>
</dbReference>
<organism evidence="3 4">
    <name type="scientific">Phyllostomus discolor</name>
    <name type="common">pale spear-nosed bat</name>
    <dbReference type="NCBI Taxonomy" id="89673"/>
    <lineage>
        <taxon>Eukaryota</taxon>
        <taxon>Metazoa</taxon>
        <taxon>Chordata</taxon>
        <taxon>Craniata</taxon>
        <taxon>Vertebrata</taxon>
        <taxon>Euteleostomi</taxon>
        <taxon>Mammalia</taxon>
        <taxon>Eutheria</taxon>
        <taxon>Laurasiatheria</taxon>
        <taxon>Chiroptera</taxon>
        <taxon>Yangochiroptera</taxon>
        <taxon>Phyllostomidae</taxon>
        <taxon>Phyllostominae</taxon>
        <taxon>Phyllostomus</taxon>
    </lineage>
</organism>
<accession>A0A7E6DPA5</accession>
<dbReference type="Pfam" id="PF15060">
    <property type="entry name" value="PPDFL"/>
    <property type="match status" value="1"/>
</dbReference>
<dbReference type="AlphaFoldDB" id="A0A7E6DPA5"/>
<comment type="similarity">
    <text evidence="1">Belongs to the PPDPF family.</text>
</comment>
<proteinExistence type="inferred from homology"/>
<evidence type="ECO:0000313" key="3">
    <source>
        <dbReference type="Proteomes" id="UP000504628"/>
    </source>
</evidence>
<dbReference type="RefSeq" id="XP_035881006.1">
    <property type="nucleotide sequence ID" value="XM_036025113.1"/>
</dbReference>
<reference evidence="4" key="1">
    <citation type="submission" date="2025-08" db="UniProtKB">
        <authorList>
            <consortium name="RefSeq"/>
        </authorList>
    </citation>
    <scope>IDENTIFICATION</scope>
    <source>
        <tissue evidence="4">Muscle</tissue>
    </source>
</reference>
<evidence type="ECO:0000256" key="2">
    <source>
        <dbReference type="SAM" id="MobiDB-lite"/>
    </source>
</evidence>
<dbReference type="OrthoDB" id="9411431at2759"/>